<reference evidence="2 3" key="1">
    <citation type="journal article" date="2013" name="Curr. Biol.">
        <title>The Genome of the Foraminiferan Reticulomyxa filosa.</title>
        <authorList>
            <person name="Glockner G."/>
            <person name="Hulsmann N."/>
            <person name="Schleicher M."/>
            <person name="Noegel A.A."/>
            <person name="Eichinger L."/>
            <person name="Gallinger C."/>
            <person name="Pawlowski J."/>
            <person name="Sierra R."/>
            <person name="Euteneuer U."/>
            <person name="Pillet L."/>
            <person name="Moustafa A."/>
            <person name="Platzer M."/>
            <person name="Groth M."/>
            <person name="Szafranski K."/>
            <person name="Schliwa M."/>
        </authorList>
    </citation>
    <scope>NUCLEOTIDE SEQUENCE [LARGE SCALE GENOMIC DNA]</scope>
</reference>
<sequence>MYLLEKASDKLFLDHLVLHSFHKENVSTQQKNESCSNGNSNSTNNNNNNNNSNSSSNRHKSKSNLQLEKQELETMLKKSMHKILEENDEKVAEFCASDIDTILSKAVTIDVEANQSILQNSALSKATF</sequence>
<feature type="compositionally biased region" description="Low complexity" evidence="1">
    <location>
        <begin position="31"/>
        <end position="56"/>
    </location>
</feature>
<name>X6NMF5_RETFI</name>
<keyword evidence="3" id="KW-1185">Reference proteome</keyword>
<organism evidence="2 3">
    <name type="scientific">Reticulomyxa filosa</name>
    <dbReference type="NCBI Taxonomy" id="46433"/>
    <lineage>
        <taxon>Eukaryota</taxon>
        <taxon>Sar</taxon>
        <taxon>Rhizaria</taxon>
        <taxon>Retaria</taxon>
        <taxon>Foraminifera</taxon>
        <taxon>Monothalamids</taxon>
        <taxon>Reticulomyxidae</taxon>
        <taxon>Reticulomyxa</taxon>
    </lineage>
</organism>
<dbReference type="Proteomes" id="UP000023152">
    <property type="component" value="Unassembled WGS sequence"/>
</dbReference>
<dbReference type="AlphaFoldDB" id="X6NMF5"/>
<proteinExistence type="predicted"/>
<protein>
    <submittedName>
        <fullName evidence="2">Uncharacterized protein</fullName>
    </submittedName>
</protein>
<dbReference type="EMBL" id="ASPP01007760">
    <property type="protein sequence ID" value="ETO26582.1"/>
    <property type="molecule type" value="Genomic_DNA"/>
</dbReference>
<evidence type="ECO:0000313" key="3">
    <source>
        <dbReference type="Proteomes" id="UP000023152"/>
    </source>
</evidence>
<feature type="non-terminal residue" evidence="2">
    <location>
        <position position="128"/>
    </location>
</feature>
<evidence type="ECO:0000313" key="2">
    <source>
        <dbReference type="EMBL" id="ETO26582.1"/>
    </source>
</evidence>
<accession>X6NMF5</accession>
<feature type="region of interest" description="Disordered" evidence="1">
    <location>
        <begin position="25"/>
        <end position="65"/>
    </location>
</feature>
<comment type="caution">
    <text evidence="2">The sequence shown here is derived from an EMBL/GenBank/DDBJ whole genome shotgun (WGS) entry which is preliminary data.</text>
</comment>
<evidence type="ECO:0000256" key="1">
    <source>
        <dbReference type="SAM" id="MobiDB-lite"/>
    </source>
</evidence>
<gene>
    <name evidence="2" type="ORF">RFI_10554</name>
</gene>